<dbReference type="CDD" id="cd07377">
    <property type="entry name" value="WHTH_GntR"/>
    <property type="match status" value="1"/>
</dbReference>
<dbReference type="PROSITE" id="PS50949">
    <property type="entry name" value="HTH_GNTR"/>
    <property type="match status" value="1"/>
</dbReference>
<dbReference type="InterPro" id="IPR051446">
    <property type="entry name" value="HTH_trans_reg/aminotransferase"/>
</dbReference>
<feature type="domain" description="HTH gntR-type" evidence="6">
    <location>
        <begin position="11"/>
        <end position="79"/>
    </location>
</feature>
<dbReference type="RefSeq" id="WP_029576205.1">
    <property type="nucleotide sequence ID" value="NZ_JGZT01000007.1"/>
</dbReference>
<dbReference type="PANTHER" id="PTHR46577:SF1">
    <property type="entry name" value="HTH-TYPE TRANSCRIPTIONAL REGULATORY PROTEIN GABR"/>
    <property type="match status" value="1"/>
</dbReference>
<evidence type="ECO:0000313" key="7">
    <source>
        <dbReference type="EMBL" id="KFJ01931.1"/>
    </source>
</evidence>
<dbReference type="PRINTS" id="PR00035">
    <property type="entry name" value="HTHGNTR"/>
</dbReference>
<dbReference type="Gene3D" id="3.90.1150.10">
    <property type="entry name" value="Aspartate Aminotransferase, domain 1"/>
    <property type="match status" value="1"/>
</dbReference>
<dbReference type="SUPFAM" id="SSF53383">
    <property type="entry name" value="PLP-dependent transferases"/>
    <property type="match status" value="1"/>
</dbReference>
<keyword evidence="7" id="KW-0032">Aminotransferase</keyword>
<dbReference type="InterPro" id="IPR015422">
    <property type="entry name" value="PyrdxlP-dep_Trfase_small"/>
</dbReference>
<dbReference type="GO" id="GO:0030170">
    <property type="term" value="F:pyridoxal phosphate binding"/>
    <property type="evidence" value="ECO:0007669"/>
    <property type="project" value="InterPro"/>
</dbReference>
<evidence type="ECO:0000313" key="8">
    <source>
        <dbReference type="Proteomes" id="UP000029003"/>
    </source>
</evidence>
<dbReference type="Pfam" id="PF00155">
    <property type="entry name" value="Aminotran_1_2"/>
    <property type="match status" value="1"/>
</dbReference>
<keyword evidence="2" id="KW-0663">Pyridoxal phosphate</keyword>
<evidence type="ECO:0000259" key="6">
    <source>
        <dbReference type="PROSITE" id="PS50949"/>
    </source>
</evidence>
<dbReference type="GO" id="GO:0003700">
    <property type="term" value="F:DNA-binding transcription factor activity"/>
    <property type="evidence" value="ECO:0007669"/>
    <property type="project" value="InterPro"/>
</dbReference>
<dbReference type="InterPro" id="IPR000524">
    <property type="entry name" value="Tscrpt_reg_HTH_GntR"/>
</dbReference>
<dbReference type="SMART" id="SM00345">
    <property type="entry name" value="HTH_GNTR"/>
    <property type="match status" value="1"/>
</dbReference>
<dbReference type="Pfam" id="PF00392">
    <property type="entry name" value="GntR"/>
    <property type="match status" value="1"/>
</dbReference>
<keyword evidence="5" id="KW-0804">Transcription</keyword>
<dbReference type="OrthoDB" id="199743at2"/>
<comment type="caution">
    <text evidence="7">The sequence shown here is derived from an EMBL/GenBank/DDBJ whole genome shotgun (WGS) entry which is preliminary data.</text>
</comment>
<proteinExistence type="inferred from homology"/>
<evidence type="ECO:0000256" key="1">
    <source>
        <dbReference type="ARBA" id="ARBA00005384"/>
    </source>
</evidence>
<dbReference type="EC" id="2.6.1.57" evidence="7"/>
<dbReference type="CDD" id="cd00609">
    <property type="entry name" value="AAT_like"/>
    <property type="match status" value="1"/>
</dbReference>
<dbReference type="SUPFAM" id="SSF46785">
    <property type="entry name" value="Winged helix' DNA-binding domain"/>
    <property type="match status" value="1"/>
</dbReference>
<protein>
    <submittedName>
        <fullName evidence="7">Multiple substrate aminotransferase (MsaT) containing domain and a regulatory domain of the GntR family</fullName>
        <ecNumber evidence="7">2.6.1.57</ecNumber>
    </submittedName>
</protein>
<keyword evidence="7" id="KW-0808">Transferase</keyword>
<dbReference type="InterPro" id="IPR004839">
    <property type="entry name" value="Aminotransferase_I/II_large"/>
</dbReference>
<gene>
    <name evidence="7" type="ORF">THER5_0110</name>
</gene>
<reference evidence="7 8" key="1">
    <citation type="submission" date="2014-03" db="EMBL/GenBank/DDBJ databases">
        <title>Genomics of Bifidobacteria.</title>
        <authorList>
            <person name="Ventura M."/>
            <person name="Milani C."/>
            <person name="Lugli G.A."/>
        </authorList>
    </citation>
    <scope>NUCLEOTIDE SEQUENCE [LARGE SCALE GENOMIC DNA]</scope>
    <source>
        <strain evidence="7 8">LMG 21395</strain>
    </source>
</reference>
<dbReference type="GO" id="GO:0003677">
    <property type="term" value="F:DNA binding"/>
    <property type="evidence" value="ECO:0007669"/>
    <property type="project" value="UniProtKB-KW"/>
</dbReference>
<organism evidence="7 8">
    <name type="scientific">Bifidobacterium thermacidophilum subsp. thermacidophilum</name>
    <dbReference type="NCBI Taxonomy" id="79262"/>
    <lineage>
        <taxon>Bacteria</taxon>
        <taxon>Bacillati</taxon>
        <taxon>Actinomycetota</taxon>
        <taxon>Actinomycetes</taxon>
        <taxon>Bifidobacteriales</taxon>
        <taxon>Bifidobacteriaceae</taxon>
        <taxon>Bifidobacterium</taxon>
    </lineage>
</organism>
<keyword evidence="4" id="KW-0238">DNA-binding</keyword>
<dbReference type="InterPro" id="IPR036390">
    <property type="entry name" value="WH_DNA-bd_sf"/>
</dbReference>
<accession>A0A087E2D0</accession>
<dbReference type="PANTHER" id="PTHR46577">
    <property type="entry name" value="HTH-TYPE TRANSCRIPTIONAL REGULATORY PROTEIN GABR"/>
    <property type="match status" value="1"/>
</dbReference>
<dbReference type="InterPro" id="IPR036388">
    <property type="entry name" value="WH-like_DNA-bd_sf"/>
</dbReference>
<sequence>MPITLKRHSSVPLYRQLVNALREDIVSGALAANYKLPPERELAERLGVNRATVLQAYQQLKSEGLIASHVGRGTFVCASDDRQGGAPPWQILFSDYSNRFTYHDIAAADQAQQAPDAIDFATGSQNPADIPDNLLRSVSIRAFESADFHSTQESPIEGFPQLRELLADHMTQRGVRCDADNVMVLSGAEQGLDLCVRAFVNPGDCVLVEQSTFFPALQAFRSADARVIGVPIDEHGMRTDLLDGYCKRFHPKLIFTIPTFQNPSGATMPLRRRREIVETAMRYQCLVIEDDPYGELCYSGRTDGAMDAGGHGGIGGIGSISNAGISHVGNVGNAGIASGAGNASGAPSQRPRELTPLKGMENAGYVIYLSTFSKTVTPGLRTGWLVADSHVIARIAALRRMIDQHTSSSSQLICMELLSSGRIGRHIGRLCEIYGHRRDLMLDALRRYAPDGMRWNTPLGGYYLWARLPDGLRAARLLDDARHAGVTFMPGDMFAVDEDDSSHIRLNFVRPDSRQIAPGIRLLCDTIGKAEQSADGHGGER</sequence>
<name>A0A087E2D0_9BIFI</name>
<evidence type="ECO:0000256" key="3">
    <source>
        <dbReference type="ARBA" id="ARBA00023015"/>
    </source>
</evidence>
<dbReference type="EMBL" id="JGZT01000007">
    <property type="protein sequence ID" value="KFJ01931.1"/>
    <property type="molecule type" value="Genomic_DNA"/>
</dbReference>
<dbReference type="Gene3D" id="1.10.10.10">
    <property type="entry name" value="Winged helix-like DNA-binding domain superfamily/Winged helix DNA-binding domain"/>
    <property type="match status" value="1"/>
</dbReference>
<dbReference type="AlphaFoldDB" id="A0A087E2D0"/>
<comment type="similarity">
    <text evidence="1">In the C-terminal section; belongs to the class-I pyridoxal-phosphate-dependent aminotransferase family.</text>
</comment>
<keyword evidence="3" id="KW-0805">Transcription regulation</keyword>
<evidence type="ECO:0000256" key="4">
    <source>
        <dbReference type="ARBA" id="ARBA00023125"/>
    </source>
</evidence>
<evidence type="ECO:0000256" key="5">
    <source>
        <dbReference type="ARBA" id="ARBA00023163"/>
    </source>
</evidence>
<dbReference type="Proteomes" id="UP000029003">
    <property type="component" value="Unassembled WGS sequence"/>
</dbReference>
<dbReference type="InterPro" id="IPR015421">
    <property type="entry name" value="PyrdxlP-dep_Trfase_major"/>
</dbReference>
<dbReference type="InterPro" id="IPR015424">
    <property type="entry name" value="PyrdxlP-dep_Trfase"/>
</dbReference>
<dbReference type="Gene3D" id="3.40.640.10">
    <property type="entry name" value="Type I PLP-dependent aspartate aminotransferase-like (Major domain)"/>
    <property type="match status" value="2"/>
</dbReference>
<dbReference type="GO" id="GO:0008483">
    <property type="term" value="F:transaminase activity"/>
    <property type="evidence" value="ECO:0007669"/>
    <property type="project" value="UniProtKB-KW"/>
</dbReference>
<evidence type="ECO:0000256" key="2">
    <source>
        <dbReference type="ARBA" id="ARBA00022898"/>
    </source>
</evidence>